<protein>
    <submittedName>
        <fullName evidence="1">Uncharacterized protein</fullName>
    </submittedName>
</protein>
<dbReference type="RefSeq" id="WP_318100009.1">
    <property type="nucleotide sequence ID" value="NZ_CP137573.1"/>
</dbReference>
<reference evidence="1 2" key="1">
    <citation type="submission" date="2023-10" db="EMBL/GenBank/DDBJ databases">
        <title>The genome sequence of Streptomyces sp. HUAS YS2.</title>
        <authorList>
            <person name="Mo P."/>
        </authorList>
    </citation>
    <scope>NUCLEOTIDE SEQUENCE [LARGE SCALE GENOMIC DNA]</scope>
    <source>
        <strain evidence="1 2">HUAS YS2</strain>
    </source>
</reference>
<dbReference type="EMBL" id="CP137573">
    <property type="protein sequence ID" value="WOX19930.1"/>
    <property type="molecule type" value="Genomic_DNA"/>
</dbReference>
<dbReference type="Gene3D" id="2.80.10.50">
    <property type="match status" value="1"/>
</dbReference>
<keyword evidence="2" id="KW-1185">Reference proteome</keyword>
<proteinExistence type="predicted"/>
<dbReference type="Proteomes" id="UP001301731">
    <property type="component" value="Chromosome"/>
</dbReference>
<gene>
    <name evidence="1" type="ORF">R2D22_00335</name>
</gene>
<accession>A0ABZ0LK90</accession>
<dbReference type="InterPro" id="IPR013431">
    <property type="entry name" value="Delta_60_rpt"/>
</dbReference>
<organism evidence="1 2">
    <name type="scientific">Streptomyces solicathayae</name>
    <dbReference type="NCBI Taxonomy" id="3081768"/>
    <lineage>
        <taxon>Bacteria</taxon>
        <taxon>Bacillati</taxon>
        <taxon>Actinomycetota</taxon>
        <taxon>Actinomycetes</taxon>
        <taxon>Kitasatosporales</taxon>
        <taxon>Streptomycetaceae</taxon>
        <taxon>Streptomyces</taxon>
    </lineage>
</organism>
<sequence length="89" mass="8964">MAANVGLDLAESVVVDRHERILAGGSADADGRFDLALARHRPDGSLNRRFGVAGKALANVGPDSTDEGLAGLALQPDGRILAGGSTAAT</sequence>
<evidence type="ECO:0000313" key="1">
    <source>
        <dbReference type="EMBL" id="WOX19930.1"/>
    </source>
</evidence>
<evidence type="ECO:0000313" key="2">
    <source>
        <dbReference type="Proteomes" id="UP001301731"/>
    </source>
</evidence>
<name>A0ABZ0LK90_9ACTN</name>
<dbReference type="Pfam" id="PF17164">
    <property type="entry name" value="DUF5122"/>
    <property type="match status" value="2"/>
</dbReference>